<accession>A0A1I2DCC2</accession>
<dbReference type="AlphaFoldDB" id="A0A1I2DCC2"/>
<evidence type="ECO:0000313" key="2">
    <source>
        <dbReference type="Proteomes" id="UP000181976"/>
    </source>
</evidence>
<gene>
    <name evidence="1" type="ORF">SAMN05444380_11862</name>
</gene>
<dbReference type="Proteomes" id="UP000181976">
    <property type="component" value="Unassembled WGS sequence"/>
</dbReference>
<sequence length="312" mass="35162">MKHYYHLKCSFSSFGLLLTIMIFFSACHSQGEKKQSEKSEKEEIESAAIENQLKEDLKKSKLILYSLPSPLETSMLIKKAGATFDKTRLNSPGNISKYNTNLKMALNLGIYSADLSYSSLFDQSETTIEYMNVARQLAEELGVLGIVDEATIKKLEENMNNREVVMDIISETYMNANAYLSDNNRAAVSVMVLAGGWIEGLYLASSLTNGSVENNKNLVERILYQKLSLETLLNMLETYQDNPDIAKLIGIFKELQAAFDKVTIVNTSPIEAITDTVRRLTTIRAESEIEIEPEDFVRLCKKIEEIRSDFVS</sequence>
<protein>
    <recommendedName>
        <fullName evidence="3">Lipoprotein</fullName>
    </recommendedName>
</protein>
<keyword evidence="2" id="KW-1185">Reference proteome</keyword>
<organism evidence="1 2">
    <name type="scientific">Thermophagus xiamenensis</name>
    <dbReference type="NCBI Taxonomy" id="385682"/>
    <lineage>
        <taxon>Bacteria</taxon>
        <taxon>Pseudomonadati</taxon>
        <taxon>Bacteroidota</taxon>
        <taxon>Bacteroidia</taxon>
        <taxon>Marinilabiliales</taxon>
        <taxon>Marinilabiliaceae</taxon>
        <taxon>Thermophagus</taxon>
    </lineage>
</organism>
<dbReference type="eggNOG" id="ENOG5032D2M">
    <property type="taxonomic scope" value="Bacteria"/>
</dbReference>
<name>A0A1I2DCC2_9BACT</name>
<dbReference type="OrthoDB" id="1116284at2"/>
<dbReference type="STRING" id="385682.SAMN05444380_11862"/>
<proteinExistence type="predicted"/>
<dbReference type="InParanoid" id="A0A1I2DCC2"/>
<evidence type="ECO:0000313" key="1">
    <source>
        <dbReference type="EMBL" id="SFE78109.1"/>
    </source>
</evidence>
<evidence type="ECO:0008006" key="3">
    <source>
        <dbReference type="Google" id="ProtNLM"/>
    </source>
</evidence>
<dbReference type="EMBL" id="FONA01000018">
    <property type="protein sequence ID" value="SFE78109.1"/>
    <property type="molecule type" value="Genomic_DNA"/>
</dbReference>
<dbReference type="RefSeq" id="WP_010526077.1">
    <property type="nucleotide sequence ID" value="NZ_AFSL01000003.1"/>
</dbReference>
<reference evidence="1 2" key="1">
    <citation type="submission" date="2016-10" db="EMBL/GenBank/DDBJ databases">
        <authorList>
            <person name="de Groot N.N."/>
        </authorList>
    </citation>
    <scope>NUCLEOTIDE SEQUENCE [LARGE SCALE GENOMIC DNA]</scope>
    <source>
        <strain evidence="1 2">DSM 19012</strain>
    </source>
</reference>
<dbReference type="PROSITE" id="PS51257">
    <property type="entry name" value="PROKAR_LIPOPROTEIN"/>
    <property type="match status" value="1"/>
</dbReference>